<accession>A0AAD7EXL8</accession>
<dbReference type="Proteomes" id="UP001218218">
    <property type="component" value="Unassembled WGS sequence"/>
</dbReference>
<proteinExistence type="predicted"/>
<organism evidence="1 2">
    <name type="scientific">Mycena albidolilacea</name>
    <dbReference type="NCBI Taxonomy" id="1033008"/>
    <lineage>
        <taxon>Eukaryota</taxon>
        <taxon>Fungi</taxon>
        <taxon>Dikarya</taxon>
        <taxon>Basidiomycota</taxon>
        <taxon>Agaricomycotina</taxon>
        <taxon>Agaricomycetes</taxon>
        <taxon>Agaricomycetidae</taxon>
        <taxon>Agaricales</taxon>
        <taxon>Marasmiineae</taxon>
        <taxon>Mycenaceae</taxon>
        <taxon>Mycena</taxon>
    </lineage>
</organism>
<gene>
    <name evidence="1" type="ORF">DFH08DRAFT_953115</name>
</gene>
<evidence type="ECO:0000313" key="1">
    <source>
        <dbReference type="EMBL" id="KAJ7357908.1"/>
    </source>
</evidence>
<name>A0AAD7EXL8_9AGAR</name>
<sequence length="73" mass="8160">MFHISHNKKCTLARTPAHTYNTGEAVEQIWAYRPPSHVSTKEMAPGRRSTTLDDIGTDFTLALARPPIIQAKL</sequence>
<comment type="caution">
    <text evidence="1">The sequence shown here is derived from an EMBL/GenBank/DDBJ whole genome shotgun (WGS) entry which is preliminary data.</text>
</comment>
<reference evidence="1" key="1">
    <citation type="submission" date="2023-03" db="EMBL/GenBank/DDBJ databases">
        <title>Massive genome expansion in bonnet fungi (Mycena s.s.) driven by repeated elements and novel gene families across ecological guilds.</title>
        <authorList>
            <consortium name="Lawrence Berkeley National Laboratory"/>
            <person name="Harder C.B."/>
            <person name="Miyauchi S."/>
            <person name="Viragh M."/>
            <person name="Kuo A."/>
            <person name="Thoen E."/>
            <person name="Andreopoulos B."/>
            <person name="Lu D."/>
            <person name="Skrede I."/>
            <person name="Drula E."/>
            <person name="Henrissat B."/>
            <person name="Morin E."/>
            <person name="Kohler A."/>
            <person name="Barry K."/>
            <person name="LaButti K."/>
            <person name="Morin E."/>
            <person name="Salamov A."/>
            <person name="Lipzen A."/>
            <person name="Mereny Z."/>
            <person name="Hegedus B."/>
            <person name="Baldrian P."/>
            <person name="Stursova M."/>
            <person name="Weitz H."/>
            <person name="Taylor A."/>
            <person name="Grigoriev I.V."/>
            <person name="Nagy L.G."/>
            <person name="Martin F."/>
            <person name="Kauserud H."/>
        </authorList>
    </citation>
    <scope>NUCLEOTIDE SEQUENCE</scope>
    <source>
        <strain evidence="1">CBHHK002</strain>
    </source>
</reference>
<evidence type="ECO:0000313" key="2">
    <source>
        <dbReference type="Proteomes" id="UP001218218"/>
    </source>
</evidence>
<protein>
    <submittedName>
        <fullName evidence="1">Uncharacterized protein</fullName>
    </submittedName>
</protein>
<dbReference type="AlphaFoldDB" id="A0AAD7EXL8"/>
<keyword evidence="2" id="KW-1185">Reference proteome</keyword>
<dbReference type="EMBL" id="JARIHO010000007">
    <property type="protein sequence ID" value="KAJ7357908.1"/>
    <property type="molecule type" value="Genomic_DNA"/>
</dbReference>